<sequence length="149" mass="16793">MKNTTNTQLSNILEFTVLGIMLTFVATIPLEIFLVGMGNLKGNTLSIEQVILLIVFSKVLDCRGFYCEVNKQKLSRMAKFVKYSFTPSSLLVVYSASCENVFLAVIFGTITCALFCYDLVVFEYSTIFDWTDCIAIIFAFLSFGYFVII</sequence>
<dbReference type="EMBL" id="PYOU01000027">
    <property type="protein sequence ID" value="PSX03985.1"/>
    <property type="molecule type" value="Genomic_DNA"/>
</dbReference>
<gene>
    <name evidence="2" type="ORF">C0W27_21055</name>
</gene>
<dbReference type="Proteomes" id="UP000240989">
    <property type="component" value="Unassembled WGS sequence"/>
</dbReference>
<proteinExistence type="predicted"/>
<reference evidence="2 3" key="1">
    <citation type="submission" date="2018-01" db="EMBL/GenBank/DDBJ databases">
        <title>Whole genome sequencing of Histamine producing bacteria.</title>
        <authorList>
            <person name="Butler K."/>
        </authorList>
    </citation>
    <scope>NUCLEOTIDE SEQUENCE [LARGE SCALE GENOMIC DNA]</scope>
    <source>
        <strain evidence="2 3">A6-1</strain>
    </source>
</reference>
<keyword evidence="1" id="KW-0472">Membrane</keyword>
<dbReference type="RefSeq" id="WP_045152780.1">
    <property type="nucleotide sequence ID" value="NZ_JZSW01000007.1"/>
</dbReference>
<feature type="transmembrane region" description="Helical" evidence="1">
    <location>
        <begin position="102"/>
        <end position="120"/>
    </location>
</feature>
<feature type="transmembrane region" description="Helical" evidence="1">
    <location>
        <begin position="12"/>
        <end position="36"/>
    </location>
</feature>
<feature type="transmembrane region" description="Helical" evidence="1">
    <location>
        <begin position="127"/>
        <end position="148"/>
    </location>
</feature>
<keyword evidence="1" id="KW-1133">Transmembrane helix</keyword>
<evidence type="ECO:0000313" key="2">
    <source>
        <dbReference type="EMBL" id="PSX03985.1"/>
    </source>
</evidence>
<protein>
    <recommendedName>
        <fullName evidence="4">Transporter</fullName>
    </recommendedName>
</protein>
<feature type="transmembrane region" description="Helical" evidence="1">
    <location>
        <begin position="42"/>
        <end position="60"/>
    </location>
</feature>
<evidence type="ECO:0000256" key="1">
    <source>
        <dbReference type="SAM" id="Phobius"/>
    </source>
</evidence>
<evidence type="ECO:0008006" key="4">
    <source>
        <dbReference type="Google" id="ProtNLM"/>
    </source>
</evidence>
<keyword evidence="3" id="KW-1185">Reference proteome</keyword>
<keyword evidence="1" id="KW-0812">Transmembrane</keyword>
<comment type="caution">
    <text evidence="2">The sequence shown here is derived from an EMBL/GenBank/DDBJ whole genome shotgun (WGS) entry which is preliminary data.</text>
</comment>
<organism evidence="2 3">
    <name type="scientific">Photobacterium angustum</name>
    <dbReference type="NCBI Taxonomy" id="661"/>
    <lineage>
        <taxon>Bacteria</taxon>
        <taxon>Pseudomonadati</taxon>
        <taxon>Pseudomonadota</taxon>
        <taxon>Gammaproteobacteria</taxon>
        <taxon>Vibrionales</taxon>
        <taxon>Vibrionaceae</taxon>
        <taxon>Photobacterium</taxon>
    </lineage>
</organism>
<evidence type="ECO:0000313" key="3">
    <source>
        <dbReference type="Proteomes" id="UP000240989"/>
    </source>
</evidence>
<accession>A0ABX5GZL9</accession>
<name>A0ABX5GZL9_PHOAN</name>